<dbReference type="GO" id="GO:0008821">
    <property type="term" value="F:crossover junction DNA endonuclease activity"/>
    <property type="evidence" value="ECO:0007669"/>
    <property type="project" value="InterPro"/>
</dbReference>
<evidence type="ECO:0000256" key="1">
    <source>
        <dbReference type="ARBA" id="ARBA00022801"/>
    </source>
</evidence>
<proteinExistence type="predicted"/>
<dbReference type="InterPro" id="IPR033309">
    <property type="entry name" value="Mus81"/>
</dbReference>
<dbReference type="CDD" id="cd20074">
    <property type="entry name" value="XPF_nuclease_Mus81"/>
    <property type="match status" value="1"/>
</dbReference>
<name>A0A6C0HJS9_9ZZZZ</name>
<dbReference type="InterPro" id="IPR006166">
    <property type="entry name" value="ERCC4_domain"/>
</dbReference>
<dbReference type="PANTHER" id="PTHR13451">
    <property type="entry name" value="CLASS II CROSSOVER JUNCTION ENDONUCLEASE MUS81"/>
    <property type="match status" value="1"/>
</dbReference>
<dbReference type="GO" id="GO:0000727">
    <property type="term" value="P:double-strand break repair via break-induced replication"/>
    <property type="evidence" value="ECO:0007669"/>
    <property type="project" value="TreeGrafter"/>
</dbReference>
<reference evidence="3" key="1">
    <citation type="journal article" date="2020" name="Nature">
        <title>Giant virus diversity and host interactions through global metagenomics.</title>
        <authorList>
            <person name="Schulz F."/>
            <person name="Roux S."/>
            <person name="Paez-Espino D."/>
            <person name="Jungbluth S."/>
            <person name="Walsh D.A."/>
            <person name="Denef V.J."/>
            <person name="McMahon K.D."/>
            <person name="Konstantinidis K.T."/>
            <person name="Eloe-Fadrosh E.A."/>
            <person name="Kyrpides N.C."/>
            <person name="Woyke T."/>
        </authorList>
    </citation>
    <scope>NUCLEOTIDE SEQUENCE</scope>
    <source>
        <strain evidence="3">GVMAG-M-3300023184-120</strain>
    </source>
</reference>
<dbReference type="SUPFAM" id="SSF52980">
    <property type="entry name" value="Restriction endonuclease-like"/>
    <property type="match status" value="1"/>
</dbReference>
<dbReference type="PANTHER" id="PTHR13451:SF0">
    <property type="entry name" value="CROSSOVER JUNCTION ENDONUCLEASE MUS81"/>
    <property type="match status" value="1"/>
</dbReference>
<dbReference type="GO" id="GO:0048476">
    <property type="term" value="C:Holliday junction resolvase complex"/>
    <property type="evidence" value="ECO:0007669"/>
    <property type="project" value="TreeGrafter"/>
</dbReference>
<sequence length="269" mass="30590">MKIYIDSRETGLYEKCVLSNDGNGTFVEVEQKPLPLGDAIIESDEGRPVWLIERKSLFDLLASIKDGRYVEQSFRLENSAEFPRHNVVYIIEGMYSQLASFQQKKVILSTIASLSLFKGFSVFRTCNLQETAELLVWVADKIDRKFQKGTMPHDCRWNVQSLPMPVQSLPMPVQSLPMPEEHYSTVVKKVKKENVTEDNIAVIMLCSIPGISSATAISLMREHEGSLKRFIQTLENDPSIVENTMIGEGEKKRKISKNMVATLKQYLLR</sequence>
<dbReference type="Gene3D" id="3.40.50.10130">
    <property type="match status" value="1"/>
</dbReference>
<dbReference type="GO" id="GO:0048257">
    <property type="term" value="F:3'-flap endonuclease activity"/>
    <property type="evidence" value="ECO:0007669"/>
    <property type="project" value="TreeGrafter"/>
</dbReference>
<dbReference type="GO" id="GO:0005634">
    <property type="term" value="C:nucleus"/>
    <property type="evidence" value="ECO:0007669"/>
    <property type="project" value="TreeGrafter"/>
</dbReference>
<feature type="domain" description="ERCC4" evidence="2">
    <location>
        <begin position="2"/>
        <end position="95"/>
    </location>
</feature>
<protein>
    <recommendedName>
        <fullName evidence="2">ERCC4 domain-containing protein</fullName>
    </recommendedName>
</protein>
<dbReference type="EMBL" id="MN739966">
    <property type="protein sequence ID" value="QHT80253.1"/>
    <property type="molecule type" value="Genomic_DNA"/>
</dbReference>
<keyword evidence="1" id="KW-0378">Hydrolase</keyword>
<dbReference type="AlphaFoldDB" id="A0A6C0HJS9"/>
<dbReference type="InterPro" id="IPR011335">
    <property type="entry name" value="Restrct_endonuc-II-like"/>
</dbReference>
<dbReference type="SMART" id="SM00891">
    <property type="entry name" value="ERCC4"/>
    <property type="match status" value="1"/>
</dbReference>
<dbReference type="Pfam" id="PF02732">
    <property type="entry name" value="ERCC4"/>
    <property type="match status" value="1"/>
</dbReference>
<dbReference type="GO" id="GO:0003677">
    <property type="term" value="F:DNA binding"/>
    <property type="evidence" value="ECO:0007669"/>
    <property type="project" value="InterPro"/>
</dbReference>
<dbReference type="InterPro" id="IPR047416">
    <property type="entry name" value="XPF_nuclease_Mus81"/>
</dbReference>
<accession>A0A6C0HJS9</accession>
<evidence type="ECO:0000259" key="2">
    <source>
        <dbReference type="SMART" id="SM00891"/>
    </source>
</evidence>
<dbReference type="GO" id="GO:0006308">
    <property type="term" value="P:DNA catabolic process"/>
    <property type="evidence" value="ECO:0007669"/>
    <property type="project" value="InterPro"/>
</dbReference>
<dbReference type="GO" id="GO:0000712">
    <property type="term" value="P:resolution of meiotic recombination intermediates"/>
    <property type="evidence" value="ECO:0007669"/>
    <property type="project" value="TreeGrafter"/>
</dbReference>
<organism evidence="3">
    <name type="scientific">viral metagenome</name>
    <dbReference type="NCBI Taxonomy" id="1070528"/>
    <lineage>
        <taxon>unclassified sequences</taxon>
        <taxon>metagenomes</taxon>
        <taxon>organismal metagenomes</taxon>
    </lineage>
</organism>
<evidence type="ECO:0000313" key="3">
    <source>
        <dbReference type="EMBL" id="QHT80253.1"/>
    </source>
</evidence>
<dbReference type="GO" id="GO:0031573">
    <property type="term" value="P:mitotic intra-S DNA damage checkpoint signaling"/>
    <property type="evidence" value="ECO:0007669"/>
    <property type="project" value="TreeGrafter"/>
</dbReference>